<protein>
    <recommendedName>
        <fullName evidence="4">Outer membrane protein with glycine zipper</fullName>
    </recommendedName>
</protein>
<sequence length="149" mass="15793">MKRLILKLFSAATAGSLFCGCSSGQITGTQASDLLAPALGLGGALAGSYVAKDEDDGTRLAATGAAAAGAFLLGQFIESGFRDEKGKEYRAGYDLGRSNSVKELYWLYQKLHQAEDGESRSSRIYELPVQYPNDGVKYVPSSVALSIVE</sequence>
<keyword evidence="1" id="KW-0732">Signal</keyword>
<reference evidence="2 3" key="1">
    <citation type="submission" date="2020-04" db="EMBL/GenBank/DDBJ databases">
        <authorList>
            <person name="Hitch T.C.A."/>
            <person name="Wylensek D."/>
            <person name="Clavel T."/>
        </authorList>
    </citation>
    <scope>NUCLEOTIDE SEQUENCE [LARGE SCALE GENOMIC DNA]</scope>
    <source>
        <strain evidence="2 3">COR2-253-APC-1A</strain>
    </source>
</reference>
<gene>
    <name evidence="2" type="ORF">HF882_00140</name>
</gene>
<name>A0A848AM20_9BACT</name>
<feature type="chain" id="PRO_5032458390" description="Outer membrane protein with glycine zipper" evidence="1">
    <location>
        <begin position="20"/>
        <end position="149"/>
    </location>
</feature>
<comment type="caution">
    <text evidence="2">The sequence shown here is derived from an EMBL/GenBank/DDBJ whole genome shotgun (WGS) entry which is preliminary data.</text>
</comment>
<dbReference type="RefSeq" id="WP_168961108.1">
    <property type="nucleotide sequence ID" value="NZ_JABAEW010000001.1"/>
</dbReference>
<dbReference type="PROSITE" id="PS51257">
    <property type="entry name" value="PROKAR_LIPOPROTEIN"/>
    <property type="match status" value="1"/>
</dbReference>
<proteinExistence type="predicted"/>
<accession>A0A848AM20</accession>
<evidence type="ECO:0000313" key="2">
    <source>
        <dbReference type="EMBL" id="NMD84984.1"/>
    </source>
</evidence>
<organism evidence="2 3">
    <name type="scientific">Victivallis vadensis</name>
    <dbReference type="NCBI Taxonomy" id="172901"/>
    <lineage>
        <taxon>Bacteria</taxon>
        <taxon>Pseudomonadati</taxon>
        <taxon>Lentisphaerota</taxon>
        <taxon>Lentisphaeria</taxon>
        <taxon>Victivallales</taxon>
        <taxon>Victivallaceae</taxon>
        <taxon>Victivallis</taxon>
    </lineage>
</organism>
<evidence type="ECO:0000313" key="3">
    <source>
        <dbReference type="Proteomes" id="UP000576225"/>
    </source>
</evidence>
<dbReference type="AlphaFoldDB" id="A0A848AM20"/>
<evidence type="ECO:0008006" key="4">
    <source>
        <dbReference type="Google" id="ProtNLM"/>
    </source>
</evidence>
<dbReference type="EMBL" id="JABAEW010000001">
    <property type="protein sequence ID" value="NMD84984.1"/>
    <property type="molecule type" value="Genomic_DNA"/>
</dbReference>
<dbReference type="Proteomes" id="UP000576225">
    <property type="component" value="Unassembled WGS sequence"/>
</dbReference>
<feature type="signal peptide" evidence="1">
    <location>
        <begin position="1"/>
        <end position="19"/>
    </location>
</feature>
<evidence type="ECO:0000256" key="1">
    <source>
        <dbReference type="SAM" id="SignalP"/>
    </source>
</evidence>